<dbReference type="InterPro" id="IPR002110">
    <property type="entry name" value="Ankyrin_rpt"/>
</dbReference>
<feature type="repeat" description="ANK" evidence="1">
    <location>
        <begin position="567"/>
        <end position="599"/>
    </location>
</feature>
<evidence type="ECO:0000256" key="3">
    <source>
        <dbReference type="SAM" id="MobiDB-lite"/>
    </source>
</evidence>
<dbReference type="EMBL" id="CASHTH010002839">
    <property type="protein sequence ID" value="CAI8036005.1"/>
    <property type="molecule type" value="Genomic_DNA"/>
</dbReference>
<feature type="repeat" description="ARM" evidence="2">
    <location>
        <begin position="822"/>
        <end position="864"/>
    </location>
</feature>
<sequence>MATTSASVRAQQDQIQASRGASAYFQLFDKYTLHGAVPQRESGWLLGEKTHEIMEDLSPHVPIRPFSLPCGERDPCALFIPRENSTPLRLAELSRILWELSVGVYVFNSLPSIFLQGNHDRSSSAVIPAAYRDGLIGTALFEVDYFVKSLLHGTTIPQSRQREEIAGKWRKMQPNSVRQSYKDLGMVYMIDDPQLGHDLYEPKKIPFVRHPPKFVDSDLAHSELVPRITTGEEFQQQAAHVSRDVFLRYLDTVGIGLVFVQESVQQDSGVFVLNPTVSVTSTVSSMTEDVSSDLHRHLACYLQNQHDFVMENLRKKKEIAHYIDLLCFTSFMAQFLVTLKHHNKTVSFADFPEAKTGKVLHTTREVPPVLPSESTRWSPFTASDSFSSLHGGIVFHLPQLTPHTPDGDFVRTYKEMKLSGSLENHRDLATCEVAGKSYYVMEVSLEDYYLRSPKLPRWVHCMTAELRSQCARLPSLNPRVQELLRRSHGSREAAGMQTAPVQLLGAVRKGILPLVSLLLKRCTKTHLRKLDEAGLGLVHYAAAHCYCDVLSLLLVSGCPVDQAIEGTATQPIHLAAQSGGLDTICCLLHFGADVLALDSGRWAPIHHSASRNFHIVVSHLCSIQDKCIDLKTEDGIAATPLLLAAKNGGFDTVKCLVGLGADITARDGSGRGIVQLSALHHHIDILRYLVDLARPDTPVFQQLSEMLAAGETGFSEAAARSLDPLTQWRTEEHAAALLTHAAIPALVQLLGRKSDDKVQHLSVQVLANISSESSVKSALANAVPALVGLLVSSSERVQACSCLVLSDLAMTPDNQASIVQAGALPRLVKLLNSDADNVQLFAAACLGILAYDSPSNQSSIASASGLEALKPLLSSDLSCIQSTAASTIRAVVEENRACQLGALSVDVLPQLVHLLRSKEVSVHTEAALAIEAVAENCQEAQQELLGNSTCISLLKRLLRMRSSKVAGGRALWAIAGHLISNQRVIAAHMGLNLLVSMLTIHNEKLDFVCSEALGALATELGDNQKKIMEVGGVKPLIEVLTIPTSQRVYLSIISTISKLIVKPALRPNKQLQREVVKSRGLPVLAVLACSQQSTEIVRVSAGCTLAMLCLESPENVAFLRSNTEFSMDRIFEFLSSSDPTVQMRAGQSLATLAFNNPAQLAQLRQRSSIHVDFFLSFLHSQDESFRCCAGFQLAVLSKILTGIGDAEAVVKSIKVLISLLSSETESTQVLSASFIACLAHSSPGVPEALVMAGALDPLISNLTSGSGPVIESCCVALGYFSFHVMAARLMKGMFRDQPEKFEVFHEYCSSIAVSKEFLTDWQYTERAGLPVLSLECRGGPPANEGWKTIHQRSSSRVRGTGEKGKMKMASLAQPSTLTQGTEFKSHSTLQKGSTAAESTAAALPRQAALLTLVTEVSSHTPRGPLTARKAELERKKMGSKGHHHSVPKATNIQSIHI</sequence>
<evidence type="ECO:0000256" key="1">
    <source>
        <dbReference type="PROSITE-ProRule" id="PRU00023"/>
    </source>
</evidence>
<feature type="repeat" description="ANK" evidence="1">
    <location>
        <begin position="636"/>
        <end position="668"/>
    </location>
</feature>
<dbReference type="InterPro" id="IPR000225">
    <property type="entry name" value="Armadillo"/>
</dbReference>
<reference evidence="4" key="1">
    <citation type="submission" date="2023-03" db="EMBL/GenBank/DDBJ databases">
        <authorList>
            <person name="Steffen K."/>
            <person name="Cardenas P."/>
        </authorList>
    </citation>
    <scope>NUCLEOTIDE SEQUENCE</scope>
</reference>
<dbReference type="Gene3D" id="1.25.40.20">
    <property type="entry name" value="Ankyrin repeat-containing domain"/>
    <property type="match status" value="1"/>
</dbReference>
<dbReference type="PANTHER" id="PTHR46464:SF2">
    <property type="entry name" value="ANKYRIN AND ARMADILLO REPEAT-CONTAINING PROTEIN"/>
    <property type="match status" value="1"/>
</dbReference>
<feature type="non-terminal residue" evidence="4">
    <location>
        <position position="1457"/>
    </location>
</feature>
<dbReference type="PROSITE" id="PS50297">
    <property type="entry name" value="ANK_REP_REGION"/>
    <property type="match status" value="2"/>
</dbReference>
<evidence type="ECO:0000256" key="2">
    <source>
        <dbReference type="PROSITE-ProRule" id="PRU00259"/>
    </source>
</evidence>
<dbReference type="InterPro" id="IPR043379">
    <property type="entry name" value="ANKAR"/>
</dbReference>
<feature type="compositionally biased region" description="Polar residues" evidence="3">
    <location>
        <begin position="1448"/>
        <end position="1457"/>
    </location>
</feature>
<evidence type="ECO:0000313" key="4">
    <source>
        <dbReference type="EMBL" id="CAI8036005.1"/>
    </source>
</evidence>
<dbReference type="InterPro" id="IPR011989">
    <property type="entry name" value="ARM-like"/>
</dbReference>
<dbReference type="Proteomes" id="UP001174909">
    <property type="component" value="Unassembled WGS sequence"/>
</dbReference>
<name>A0AA35STQ4_GEOBA</name>
<proteinExistence type="predicted"/>
<accession>A0AA35STQ4</accession>
<dbReference type="PROSITE" id="PS50088">
    <property type="entry name" value="ANK_REPEAT"/>
    <property type="match status" value="2"/>
</dbReference>
<gene>
    <name evidence="4" type="ORF">GBAR_LOCUS20201</name>
</gene>
<dbReference type="InterPro" id="IPR036770">
    <property type="entry name" value="Ankyrin_rpt-contain_sf"/>
</dbReference>
<evidence type="ECO:0000313" key="5">
    <source>
        <dbReference type="Proteomes" id="UP001174909"/>
    </source>
</evidence>
<organism evidence="4 5">
    <name type="scientific">Geodia barretti</name>
    <name type="common">Barrett's horny sponge</name>
    <dbReference type="NCBI Taxonomy" id="519541"/>
    <lineage>
        <taxon>Eukaryota</taxon>
        <taxon>Metazoa</taxon>
        <taxon>Porifera</taxon>
        <taxon>Demospongiae</taxon>
        <taxon>Heteroscleromorpha</taxon>
        <taxon>Tetractinellida</taxon>
        <taxon>Astrophorina</taxon>
        <taxon>Geodiidae</taxon>
        <taxon>Geodia</taxon>
    </lineage>
</organism>
<keyword evidence="5" id="KW-1185">Reference proteome</keyword>
<keyword evidence="1" id="KW-0040">ANK repeat</keyword>
<dbReference type="Pfam" id="PF12796">
    <property type="entry name" value="Ank_2"/>
    <property type="match status" value="1"/>
</dbReference>
<feature type="region of interest" description="Disordered" evidence="3">
    <location>
        <begin position="1434"/>
        <end position="1457"/>
    </location>
</feature>
<dbReference type="InterPro" id="IPR016024">
    <property type="entry name" value="ARM-type_fold"/>
</dbReference>
<dbReference type="SMART" id="SM00185">
    <property type="entry name" value="ARM"/>
    <property type="match status" value="8"/>
</dbReference>
<dbReference type="PANTHER" id="PTHR46464">
    <property type="entry name" value="ANK_REP_REGION DOMAIN-CONTAINING PROTEIN"/>
    <property type="match status" value="1"/>
</dbReference>
<feature type="repeat" description="ARM" evidence="2">
    <location>
        <begin position="781"/>
        <end position="823"/>
    </location>
</feature>
<feature type="compositionally biased region" description="Basic residues" evidence="3">
    <location>
        <begin position="1437"/>
        <end position="1446"/>
    </location>
</feature>
<protein>
    <submittedName>
        <fullName evidence="4">Ankyrin and armadillo repeat-containing protein</fullName>
    </submittedName>
</protein>
<dbReference type="SMART" id="SM00248">
    <property type="entry name" value="ANK"/>
    <property type="match status" value="5"/>
</dbReference>
<feature type="repeat" description="ARM" evidence="2">
    <location>
        <begin position="741"/>
        <end position="782"/>
    </location>
</feature>
<dbReference type="Pfam" id="PF13646">
    <property type="entry name" value="HEAT_2"/>
    <property type="match status" value="1"/>
</dbReference>
<dbReference type="SUPFAM" id="SSF48371">
    <property type="entry name" value="ARM repeat"/>
    <property type="match status" value="2"/>
</dbReference>
<comment type="caution">
    <text evidence="4">The sequence shown here is derived from an EMBL/GenBank/DDBJ whole genome shotgun (WGS) entry which is preliminary data.</text>
</comment>
<dbReference type="PROSITE" id="PS50176">
    <property type="entry name" value="ARM_REPEAT"/>
    <property type="match status" value="3"/>
</dbReference>
<dbReference type="Gene3D" id="1.25.10.10">
    <property type="entry name" value="Leucine-rich Repeat Variant"/>
    <property type="match status" value="3"/>
</dbReference>
<dbReference type="SUPFAM" id="SSF48403">
    <property type="entry name" value="Ankyrin repeat"/>
    <property type="match status" value="1"/>
</dbReference>